<feature type="domain" description="Transcriptional repressor PaaX-like N-terminal" evidence="1">
    <location>
        <begin position="20"/>
        <end position="86"/>
    </location>
</feature>
<evidence type="ECO:0000259" key="2">
    <source>
        <dbReference type="Pfam" id="PF08223"/>
    </source>
</evidence>
<accession>A0A9D7PQF3</accession>
<feature type="domain" description="Transcriptional repressor PaaX-like central Cas2-like" evidence="3">
    <location>
        <begin position="106"/>
        <end position="183"/>
    </location>
</feature>
<dbReference type="PANTHER" id="PTHR30319:SF1">
    <property type="entry name" value="TRANSCRIPTIONAL REPRESSOR PAAX"/>
    <property type="match status" value="1"/>
</dbReference>
<dbReference type="Proteomes" id="UP000886689">
    <property type="component" value="Unassembled WGS sequence"/>
</dbReference>
<dbReference type="AlphaFoldDB" id="A0A9D7PQF3"/>
<evidence type="ECO:0000259" key="1">
    <source>
        <dbReference type="Pfam" id="PF07848"/>
    </source>
</evidence>
<dbReference type="Pfam" id="PF20803">
    <property type="entry name" value="PaaX_M"/>
    <property type="match status" value="1"/>
</dbReference>
<name>A0A9D7PQF3_9PROT</name>
<sequence>MKTRNSGRWISDSLKNSPLRTNSLIITLFGEAIAPHGSDVWLGSLIDLASSLGVNDRAVRTSVFRLTQEAWLQATPIGRRSAYELTCAGLRRINHAYRRIYDTPHADWNGEWQIVIIPEGALAANDREALRSDLLWSGYGTIAPGVFAHPFGDTDLVRDALRQTAGGEKLVLLKANTLDGATTAPLRSMVHQCWRLDRLAMDYQRFIEHFQPALKCLTLVETDDPEQCFVLRTLLIHEFRRVQLRDPQLPDSLLDNDWLGHAARELCRKIYRKTLLPAEEHLMTTLKTPSGSLPEADASLYRRFGGLAENNGPL</sequence>
<dbReference type="PANTHER" id="PTHR30319">
    <property type="entry name" value="PHENYLACETIC ACID REGULATOR-RELATED TRANSCRIPTIONAL REPRESSOR"/>
    <property type="match status" value="1"/>
</dbReference>
<protein>
    <submittedName>
        <fullName evidence="4">Phenylacetic acid degradation operon negative regulatory protein PaaX</fullName>
    </submittedName>
</protein>
<evidence type="ECO:0000259" key="3">
    <source>
        <dbReference type="Pfam" id="PF20803"/>
    </source>
</evidence>
<dbReference type="NCBIfam" id="TIGR02277">
    <property type="entry name" value="PaaX_trns_reg"/>
    <property type="match status" value="1"/>
</dbReference>
<dbReference type="InterPro" id="IPR013225">
    <property type="entry name" value="PaaX_C"/>
</dbReference>
<dbReference type="Pfam" id="PF08223">
    <property type="entry name" value="PaaX_C"/>
    <property type="match status" value="1"/>
</dbReference>
<organism evidence="4 5">
    <name type="scientific">Candidatus Proximibacter danicus</name>
    <dbReference type="NCBI Taxonomy" id="2954365"/>
    <lineage>
        <taxon>Bacteria</taxon>
        <taxon>Pseudomonadati</taxon>
        <taxon>Pseudomonadota</taxon>
        <taxon>Betaproteobacteria</taxon>
        <taxon>Candidatus Proximibacter</taxon>
    </lineage>
</organism>
<feature type="domain" description="Transcriptional repressor PaaX-like C-terminal" evidence="2">
    <location>
        <begin position="194"/>
        <end position="283"/>
    </location>
</feature>
<reference evidence="4" key="1">
    <citation type="submission" date="2020-10" db="EMBL/GenBank/DDBJ databases">
        <title>Connecting structure to function with the recovery of over 1000 high-quality activated sludge metagenome-assembled genomes encoding full-length rRNA genes using long-read sequencing.</title>
        <authorList>
            <person name="Singleton C.M."/>
            <person name="Petriglieri F."/>
            <person name="Kristensen J.M."/>
            <person name="Kirkegaard R.H."/>
            <person name="Michaelsen T.Y."/>
            <person name="Andersen M.H."/>
            <person name="Karst S.M."/>
            <person name="Dueholm M.S."/>
            <person name="Nielsen P.H."/>
            <person name="Albertsen M."/>
        </authorList>
    </citation>
    <scope>NUCLEOTIDE SEQUENCE</scope>
    <source>
        <strain evidence="4">Hirt_18-Q3-R61-65_BATAC.395</strain>
    </source>
</reference>
<evidence type="ECO:0000313" key="5">
    <source>
        <dbReference type="Proteomes" id="UP000886689"/>
    </source>
</evidence>
<dbReference type="Gene3D" id="3.30.70.2650">
    <property type="match status" value="1"/>
</dbReference>
<proteinExistence type="predicted"/>
<comment type="caution">
    <text evidence="4">The sequence shown here is derived from an EMBL/GenBank/DDBJ whole genome shotgun (WGS) entry which is preliminary data.</text>
</comment>
<dbReference type="EMBL" id="JADJUC010000002">
    <property type="protein sequence ID" value="MBK8522988.1"/>
    <property type="molecule type" value="Genomic_DNA"/>
</dbReference>
<dbReference type="InterPro" id="IPR036388">
    <property type="entry name" value="WH-like_DNA-bd_sf"/>
</dbReference>
<dbReference type="InterPro" id="IPR011965">
    <property type="entry name" value="PaaX_trns_reg"/>
</dbReference>
<dbReference type="Gene3D" id="1.10.10.10">
    <property type="entry name" value="Winged helix-like DNA-binding domain superfamily/Winged helix DNA-binding domain"/>
    <property type="match status" value="1"/>
</dbReference>
<dbReference type="Gene3D" id="1.20.58.1460">
    <property type="match status" value="1"/>
</dbReference>
<dbReference type="Pfam" id="PF07848">
    <property type="entry name" value="PaaX"/>
    <property type="match status" value="1"/>
</dbReference>
<dbReference type="GO" id="GO:0006351">
    <property type="term" value="P:DNA-templated transcription"/>
    <property type="evidence" value="ECO:0007669"/>
    <property type="project" value="InterPro"/>
</dbReference>
<evidence type="ECO:0000313" key="4">
    <source>
        <dbReference type="EMBL" id="MBK8522988.1"/>
    </source>
</evidence>
<dbReference type="InterPro" id="IPR012906">
    <property type="entry name" value="PaaX-like_N"/>
</dbReference>
<dbReference type="PIRSF" id="PIRSF020623">
    <property type="entry name" value="PaaX"/>
    <property type="match status" value="1"/>
</dbReference>
<gene>
    <name evidence="4" type="primary">paaX</name>
    <name evidence="4" type="ORF">IPL58_02005</name>
</gene>
<dbReference type="InterPro" id="IPR048846">
    <property type="entry name" value="PaaX-like_central"/>
</dbReference>